<evidence type="ECO:0008006" key="3">
    <source>
        <dbReference type="Google" id="ProtNLM"/>
    </source>
</evidence>
<protein>
    <recommendedName>
        <fullName evidence="3">Trypsin</fullName>
    </recommendedName>
</protein>
<evidence type="ECO:0000313" key="1">
    <source>
        <dbReference type="EMBL" id="SDK19362.1"/>
    </source>
</evidence>
<dbReference type="STRING" id="2200.GCA_001571405_01619"/>
<reference evidence="1 2" key="1">
    <citation type="submission" date="2016-10" db="EMBL/GenBank/DDBJ databases">
        <authorList>
            <person name="Varghese N."/>
            <person name="Submissions S."/>
        </authorList>
    </citation>
    <scope>NUCLEOTIDE SEQUENCE [LARGE SCALE GENOMIC DNA]</scope>
    <source>
        <strain evidence="1 2">DSM 2373</strain>
    </source>
</reference>
<organism evidence="1 2">
    <name type="scientific">Methanoculleus thermophilus</name>
    <dbReference type="NCBI Taxonomy" id="2200"/>
    <lineage>
        <taxon>Archaea</taxon>
        <taxon>Methanobacteriati</taxon>
        <taxon>Methanobacteriota</taxon>
        <taxon>Stenosarchaea group</taxon>
        <taxon>Methanomicrobia</taxon>
        <taxon>Methanomicrobiales</taxon>
        <taxon>Methanomicrobiaceae</taxon>
        <taxon>Methanoculleus</taxon>
    </lineage>
</organism>
<accession>A0A1G8ZW50</accession>
<sequence length="376" mass="40255">MERKQQFLSAFVILMLTVSVCLGFASANPVADECSMTVERAELTSDEYTAAVEYLKSKESVIDIRGTLPEFKDTQHRRTWYNFLDNLTSDMFDSVKPYLYPDGPIIGFGYDIEGYVGIGVVEGYSEDKTDIAVNEIYTMLSEEAKKSGVGDIPIKVRSVDPDSLVLHSASDRFRPVIGGVQMQAVLGSSTGTATIGWAARNAAGTLGYVIAGHCSDGVGETIYQPSVSASNAVGTVAADTHWPSQSSYADAAWVPYSNVAAKIYGSGGVQQTVKGYYTDCGIGLPVYKSGITTGTTSGATIRKDIVFNGDTKKYLYDQYFVSYSAANGDSGAPVYHVEPDHDRIVVGIHSGNFNGEEYFSPVSGVQAALGVLPLTG</sequence>
<dbReference type="Gene3D" id="2.40.10.10">
    <property type="entry name" value="Trypsin-like serine proteases"/>
    <property type="match status" value="2"/>
</dbReference>
<dbReference type="AlphaFoldDB" id="A0A1G8ZW50"/>
<dbReference type="InterPro" id="IPR009003">
    <property type="entry name" value="Peptidase_S1_PA"/>
</dbReference>
<dbReference type="RefSeq" id="WP_150468723.1">
    <property type="nucleotide sequence ID" value="NZ_BCNX01000008.1"/>
</dbReference>
<evidence type="ECO:0000313" key="2">
    <source>
        <dbReference type="Proteomes" id="UP000326500"/>
    </source>
</evidence>
<dbReference type="EMBL" id="FNFT01000005">
    <property type="protein sequence ID" value="SDK19362.1"/>
    <property type="molecule type" value="Genomic_DNA"/>
</dbReference>
<dbReference type="SUPFAM" id="SSF50494">
    <property type="entry name" value="Trypsin-like serine proteases"/>
    <property type="match status" value="1"/>
</dbReference>
<dbReference type="OrthoDB" id="137839at2157"/>
<proteinExistence type="predicted"/>
<name>A0A1G8ZW50_9EURY</name>
<gene>
    <name evidence="1" type="ORF">SAMN04488571_10549</name>
</gene>
<keyword evidence="2" id="KW-1185">Reference proteome</keyword>
<dbReference type="InterPro" id="IPR043504">
    <property type="entry name" value="Peptidase_S1_PA_chymotrypsin"/>
</dbReference>
<dbReference type="Proteomes" id="UP000326500">
    <property type="component" value="Unassembled WGS sequence"/>
</dbReference>